<dbReference type="Proteomes" id="UP000005254">
    <property type="component" value="Chromosome"/>
</dbReference>
<keyword evidence="5 6" id="KW-0687">Ribonucleoprotein</keyword>
<dbReference type="PANTHER" id="PTHR36427:SF3">
    <property type="entry name" value="LARGE RIBOSOMAL SUBUNIT PROTEIN UL1M"/>
    <property type="match status" value="1"/>
</dbReference>
<evidence type="ECO:0000256" key="1">
    <source>
        <dbReference type="ARBA" id="ARBA00010531"/>
    </source>
</evidence>
<dbReference type="AlphaFoldDB" id="A0ABC7ZIR0"/>
<dbReference type="InterPro" id="IPR016095">
    <property type="entry name" value="Ribosomal_uL1_3-a/b-sand"/>
</dbReference>
<evidence type="ECO:0000256" key="5">
    <source>
        <dbReference type="ARBA" id="ARBA00023274"/>
    </source>
</evidence>
<sequence length="108" mass="11643">MGALGKLGKLLGTRGLMPNPKTETVTDDVVSAIKAYKKGKKEYRTDSFGNIHLSLGKTDTKTEHLVANAMALIDLIKSKRPSTVKGTYIKNIALTTTMGPSLKVKLPD</sequence>
<dbReference type="PANTHER" id="PTHR36427">
    <property type="entry name" value="54S RIBOSOMAL PROTEIN L1, MITOCHONDRIAL"/>
    <property type="match status" value="1"/>
</dbReference>
<dbReference type="EMBL" id="CP003772">
    <property type="protein sequence ID" value="AFQ03888.1"/>
    <property type="molecule type" value="Genomic_DNA"/>
</dbReference>
<evidence type="ECO:0000256" key="3">
    <source>
        <dbReference type="ARBA" id="ARBA00022845"/>
    </source>
</evidence>
<dbReference type="KEGG" id="mgx:CM1_00490"/>
<dbReference type="InterPro" id="IPR028364">
    <property type="entry name" value="Ribosomal_uL1/biogenesis"/>
</dbReference>
<keyword evidence="2" id="KW-0678">Repressor</keyword>
<evidence type="ECO:0000256" key="6">
    <source>
        <dbReference type="RuleBase" id="RU000659"/>
    </source>
</evidence>
<dbReference type="InterPro" id="IPR023674">
    <property type="entry name" value="Ribosomal_uL1-like"/>
</dbReference>
<dbReference type="Gene3D" id="3.30.190.20">
    <property type="match status" value="1"/>
</dbReference>
<dbReference type="GO" id="GO:0005840">
    <property type="term" value="C:ribosome"/>
    <property type="evidence" value="ECO:0007669"/>
    <property type="project" value="UniProtKB-KW"/>
</dbReference>
<dbReference type="PROSITE" id="PS01199">
    <property type="entry name" value="RIBOSOMAL_L1"/>
    <property type="match status" value="1"/>
</dbReference>
<name>A0ABC7ZIR0_MYCGT</name>
<protein>
    <recommendedName>
        <fullName evidence="6">Ribosomal protein</fullName>
    </recommendedName>
</protein>
<evidence type="ECO:0000256" key="2">
    <source>
        <dbReference type="ARBA" id="ARBA00022491"/>
    </source>
</evidence>
<dbReference type="InterPro" id="IPR023673">
    <property type="entry name" value="Ribosomal_uL1_CS"/>
</dbReference>
<organism evidence="7 8">
    <name type="scientific">Mycoplasmoides genitalium M6320</name>
    <dbReference type="NCBI Taxonomy" id="662945"/>
    <lineage>
        <taxon>Bacteria</taxon>
        <taxon>Bacillati</taxon>
        <taxon>Mycoplasmatota</taxon>
        <taxon>Mycoplasmoidales</taxon>
        <taxon>Mycoplasmoidaceae</taxon>
        <taxon>Mycoplasmoides</taxon>
    </lineage>
</organism>
<dbReference type="GO" id="GO:1990904">
    <property type="term" value="C:ribonucleoprotein complex"/>
    <property type="evidence" value="ECO:0007669"/>
    <property type="project" value="UniProtKB-KW"/>
</dbReference>
<gene>
    <name evidence="7" type="primary">rplA</name>
    <name evidence="7" type="ORF">CM1_00490</name>
</gene>
<dbReference type="Pfam" id="PF00687">
    <property type="entry name" value="Ribosomal_L1"/>
    <property type="match status" value="1"/>
</dbReference>
<dbReference type="Gene3D" id="3.40.50.790">
    <property type="match status" value="1"/>
</dbReference>
<evidence type="ECO:0000313" key="7">
    <source>
        <dbReference type="EMBL" id="AFQ03888.1"/>
    </source>
</evidence>
<evidence type="ECO:0000256" key="4">
    <source>
        <dbReference type="ARBA" id="ARBA00022980"/>
    </source>
</evidence>
<keyword evidence="3" id="KW-0810">Translation regulation</keyword>
<comment type="similarity">
    <text evidence="1 6">Belongs to the universal ribosomal protein uL1 family.</text>
</comment>
<proteinExistence type="inferred from homology"/>
<dbReference type="GO" id="GO:0006417">
    <property type="term" value="P:regulation of translation"/>
    <property type="evidence" value="ECO:0007669"/>
    <property type="project" value="UniProtKB-KW"/>
</dbReference>
<accession>A0ABC7ZIR0</accession>
<reference evidence="7 8" key="1">
    <citation type="journal article" date="2012" name="J. Bacteriol.">
        <title>Draft Genome Sequences of Four Axenic Mycoplasma genitalium Strains Isolated from Denmark, Japan, and Australia.</title>
        <authorList>
            <person name="McGowin C.L."/>
            <person name="Ma L."/>
            <person name="Jensen J.S."/>
            <person name="Mancuso M.M."/>
            <person name="Hamasuna R."/>
            <person name="Adegboye D."/>
            <person name="Martin D.H."/>
        </authorList>
    </citation>
    <scope>NUCLEOTIDE SEQUENCE [LARGE SCALE GENOMIC DNA]</scope>
    <source>
        <strain evidence="7 8">M6320</strain>
    </source>
</reference>
<dbReference type="SUPFAM" id="SSF56808">
    <property type="entry name" value="Ribosomal protein L1"/>
    <property type="match status" value="1"/>
</dbReference>
<dbReference type="CDD" id="cd00403">
    <property type="entry name" value="Ribosomal_L1"/>
    <property type="match status" value="1"/>
</dbReference>
<evidence type="ECO:0000313" key="8">
    <source>
        <dbReference type="Proteomes" id="UP000005254"/>
    </source>
</evidence>
<keyword evidence="4 6" id="KW-0689">Ribosomal protein</keyword>